<evidence type="ECO:0000313" key="5">
    <source>
        <dbReference type="Proteomes" id="UP000282321"/>
    </source>
</evidence>
<proteinExistence type="predicted"/>
<dbReference type="PANTHER" id="PTHR39966">
    <property type="entry name" value="BLL2471 PROTEIN-RELATED"/>
    <property type="match status" value="1"/>
</dbReference>
<dbReference type="Gene3D" id="1.20.120.520">
    <property type="entry name" value="nmb1532 protein domain like"/>
    <property type="match status" value="1"/>
</dbReference>
<dbReference type="InterPro" id="IPR007380">
    <property type="entry name" value="DUF438"/>
</dbReference>
<dbReference type="Proteomes" id="UP000282321">
    <property type="component" value="Unassembled WGS sequence"/>
</dbReference>
<dbReference type="Pfam" id="PF04282">
    <property type="entry name" value="DUF438"/>
    <property type="match status" value="1"/>
</dbReference>
<reference evidence="4 5" key="1">
    <citation type="submission" date="2018-06" db="EMBL/GenBank/DDBJ databases">
        <title>Extensive metabolic versatility and redundancy in microbially diverse, dynamic hydrothermal sediments.</title>
        <authorList>
            <person name="Dombrowski N."/>
            <person name="Teske A."/>
            <person name="Baker B.J."/>
        </authorList>
    </citation>
    <scope>NUCLEOTIDE SEQUENCE [LARGE SCALE GENOMIC DNA]</scope>
    <source>
        <strain evidence="4">B35_G9</strain>
    </source>
</reference>
<feature type="coiled-coil region" evidence="1">
    <location>
        <begin position="151"/>
        <end position="178"/>
    </location>
</feature>
<evidence type="ECO:0008006" key="6">
    <source>
        <dbReference type="Google" id="ProtNLM"/>
    </source>
</evidence>
<accession>A0A660S7K3</accession>
<comment type="caution">
    <text evidence="4">The sequence shown here is derived from an EMBL/GenBank/DDBJ whole genome shotgun (WGS) entry which is preliminary data.</text>
</comment>
<feature type="domain" description="Hemerythrin-like" evidence="2">
    <location>
        <begin position="116"/>
        <end position="254"/>
    </location>
</feature>
<dbReference type="Pfam" id="PF01814">
    <property type="entry name" value="Hemerythrin"/>
    <property type="match status" value="1"/>
</dbReference>
<keyword evidence="1" id="KW-0175">Coiled coil</keyword>
<sequence length="276" mass="32269">MILKIILKRQKSVILPEVNMVVKFNKGKGNFKEAKDKIKEILKSLKKEESPEELEKLKKQFKDTLDKADPLIIAIAEGELVQEGYSLDDIASACDIHLELFKDQIENPDLSVPEDHPIHRFQEDHREILALMNRFYDIVKSIKDKKGFDDIADEYKEMKEIADKLMEAENHNIRQENTLFPILERHGVEEAPKIMWNEHTEMKDDKKKILKTLDKFGTMDYKDFVSELQGVIVLLIETFANHTRKEENILYPAALETFTDEEWADVKEECDNLGYF</sequence>
<evidence type="ECO:0000313" key="4">
    <source>
        <dbReference type="EMBL" id="RKX64929.1"/>
    </source>
</evidence>
<dbReference type="EMBL" id="QNBC01000122">
    <property type="protein sequence ID" value="RKX64929.1"/>
    <property type="molecule type" value="Genomic_DNA"/>
</dbReference>
<evidence type="ECO:0000259" key="3">
    <source>
        <dbReference type="Pfam" id="PF04282"/>
    </source>
</evidence>
<organism evidence="4 5">
    <name type="scientific">candidate division TA06 bacterium</name>
    <dbReference type="NCBI Taxonomy" id="2250710"/>
    <lineage>
        <taxon>Bacteria</taxon>
        <taxon>Bacteria division TA06</taxon>
    </lineage>
</organism>
<dbReference type="PANTHER" id="PTHR39966:SF3">
    <property type="entry name" value="DUF438 DOMAIN-CONTAINING PROTEIN"/>
    <property type="match status" value="1"/>
</dbReference>
<evidence type="ECO:0000256" key="1">
    <source>
        <dbReference type="SAM" id="Coils"/>
    </source>
</evidence>
<dbReference type="GO" id="GO:0005886">
    <property type="term" value="C:plasma membrane"/>
    <property type="evidence" value="ECO:0007669"/>
    <property type="project" value="TreeGrafter"/>
</dbReference>
<evidence type="ECO:0000259" key="2">
    <source>
        <dbReference type="Pfam" id="PF01814"/>
    </source>
</evidence>
<dbReference type="InterPro" id="IPR012312">
    <property type="entry name" value="Hemerythrin-like"/>
</dbReference>
<protein>
    <recommendedName>
        <fullName evidence="6">DUF438 domain-containing protein</fullName>
    </recommendedName>
</protein>
<dbReference type="AlphaFoldDB" id="A0A660S7K3"/>
<gene>
    <name evidence="4" type="ORF">DRP44_07410</name>
</gene>
<name>A0A660S7K3_UNCT6</name>
<feature type="domain" description="DUF438" evidence="3">
    <location>
        <begin position="38"/>
        <end position="106"/>
    </location>
</feature>